<proteinExistence type="predicted"/>
<reference evidence="5" key="1">
    <citation type="submission" date="2015-03" db="EMBL/GenBank/DDBJ databases">
        <authorList>
            <person name="Murphy D."/>
        </authorList>
    </citation>
    <scope>NUCLEOTIDE SEQUENCE [LARGE SCALE GENOMIC DNA]</scope>
    <source>
        <strain evidence="5">K00500041</strain>
    </source>
</reference>
<dbReference type="Proteomes" id="UP000038802">
    <property type="component" value="Unassembled WGS sequence"/>
</dbReference>
<dbReference type="EMBL" id="CQQC01002240">
    <property type="protein sequence ID" value="CNW63628.1"/>
    <property type="molecule type" value="Genomic_DNA"/>
</dbReference>
<evidence type="ECO:0000313" key="7">
    <source>
        <dbReference type="Proteomes" id="UP000039217"/>
    </source>
</evidence>
<dbReference type="EMBL" id="CSAE01000782">
    <property type="protein sequence ID" value="COW91170.1"/>
    <property type="molecule type" value="Genomic_DNA"/>
</dbReference>
<organism evidence="5 6">
    <name type="scientific">Mycobacterium tuberculosis</name>
    <dbReference type="NCBI Taxonomy" id="1773"/>
    <lineage>
        <taxon>Bacteria</taxon>
        <taxon>Bacillati</taxon>
        <taxon>Actinomycetota</taxon>
        <taxon>Actinomycetes</taxon>
        <taxon>Mycobacteriales</taxon>
        <taxon>Mycobacteriaceae</taxon>
        <taxon>Mycobacterium</taxon>
        <taxon>Mycobacterium tuberculosis complex</taxon>
    </lineage>
</organism>
<sequence>MVDGFVQVAVLGEPGRCPAVQFRHPVRPATFEATVEKVGEHLVEAKPIRVVFGPLQEQAAVLGLFQHRPPIGDPGQRRGQPAARAFGDRCHQ</sequence>
<protein>
    <submittedName>
        <fullName evidence="5">Uncharacterized protein</fullName>
    </submittedName>
</protein>
<evidence type="ECO:0000256" key="1">
    <source>
        <dbReference type="SAM" id="MobiDB-lite"/>
    </source>
</evidence>
<evidence type="ECO:0000313" key="9">
    <source>
        <dbReference type="Proteomes" id="UP000048948"/>
    </source>
</evidence>
<dbReference type="Proteomes" id="UP000048948">
    <property type="component" value="Unassembled WGS sequence"/>
</dbReference>
<feature type="region of interest" description="Disordered" evidence="1">
    <location>
        <begin position="69"/>
        <end position="92"/>
    </location>
</feature>
<dbReference type="EMBL" id="CNGE01001348">
    <property type="protein sequence ID" value="CKU04127.1"/>
    <property type="molecule type" value="Genomic_DNA"/>
</dbReference>
<evidence type="ECO:0000313" key="8">
    <source>
        <dbReference type="Proteomes" id="UP000046947"/>
    </source>
</evidence>
<reference evidence="6 7" key="2">
    <citation type="submission" date="2015-03" db="EMBL/GenBank/DDBJ databases">
        <authorList>
            <consortium name="Pathogen Informatics"/>
        </authorList>
    </citation>
    <scope>NUCLEOTIDE SEQUENCE [LARGE SCALE GENOMIC DNA]</scope>
    <source>
        <strain evidence="3 9">Bir 172</strain>
        <strain evidence="4 7">D00501624</strain>
        <strain evidence="2 8">H09601792</strain>
        <strain evidence="6">K00500041</strain>
    </source>
</reference>
<dbReference type="AlphaFoldDB" id="A0A0U0SQF9"/>
<dbReference type="Proteomes" id="UP000046947">
    <property type="component" value="Unassembled WGS sequence"/>
</dbReference>
<gene>
    <name evidence="4" type="ORF">ERS007661_04158</name>
    <name evidence="2" type="ORF">ERS007688_03359</name>
    <name evidence="5" type="ORF">ERS007703_04443</name>
    <name evidence="3" type="ORF">ERS027646_04415</name>
</gene>
<evidence type="ECO:0000313" key="5">
    <source>
        <dbReference type="EMBL" id="COW91170.1"/>
    </source>
</evidence>
<evidence type="ECO:0000313" key="4">
    <source>
        <dbReference type="EMBL" id="CNW63628.1"/>
    </source>
</evidence>
<name>A0A0U0SQF9_MYCTX</name>
<evidence type="ECO:0000313" key="3">
    <source>
        <dbReference type="EMBL" id="CKU04127.1"/>
    </source>
</evidence>
<evidence type="ECO:0000313" key="6">
    <source>
        <dbReference type="Proteomes" id="UP000038802"/>
    </source>
</evidence>
<dbReference type="Proteomes" id="UP000039217">
    <property type="component" value="Unassembled WGS sequence"/>
</dbReference>
<dbReference type="EMBL" id="CFOH01000712">
    <property type="protein sequence ID" value="CFE66804.1"/>
    <property type="molecule type" value="Genomic_DNA"/>
</dbReference>
<accession>A0A0U0SQF9</accession>
<evidence type="ECO:0000313" key="2">
    <source>
        <dbReference type="EMBL" id="CFE66804.1"/>
    </source>
</evidence>